<dbReference type="InterPro" id="IPR057705">
    <property type="entry name" value="DUF7945"/>
</dbReference>
<keyword evidence="2" id="KW-1185">Reference proteome</keyword>
<organism evidence="1 2">
    <name type="scientific">Amycolatopsis cihanbeyliensis</name>
    <dbReference type="NCBI Taxonomy" id="1128664"/>
    <lineage>
        <taxon>Bacteria</taxon>
        <taxon>Bacillati</taxon>
        <taxon>Actinomycetota</taxon>
        <taxon>Actinomycetes</taxon>
        <taxon>Pseudonocardiales</taxon>
        <taxon>Pseudonocardiaceae</taxon>
        <taxon>Amycolatopsis</taxon>
    </lineage>
</organism>
<name>A0A542DBX4_AMYCI</name>
<dbReference type="Pfam" id="PF25656">
    <property type="entry name" value="DUF7945"/>
    <property type="match status" value="1"/>
</dbReference>
<gene>
    <name evidence="1" type="ORF">FB471_0204</name>
</gene>
<proteinExistence type="predicted"/>
<evidence type="ECO:0000313" key="1">
    <source>
        <dbReference type="EMBL" id="TQJ00572.1"/>
    </source>
</evidence>
<reference evidence="1 2" key="1">
    <citation type="submission" date="2019-06" db="EMBL/GenBank/DDBJ databases">
        <title>Sequencing the genomes of 1000 actinobacteria strains.</title>
        <authorList>
            <person name="Klenk H.-P."/>
        </authorList>
    </citation>
    <scope>NUCLEOTIDE SEQUENCE [LARGE SCALE GENOMIC DNA]</scope>
    <source>
        <strain evidence="1 2">DSM 45679</strain>
    </source>
</reference>
<sequence length="48" mass="5331">MKELASSLESLFHELGVERTDEEYLASPLWKPVVAAAKDALVILEEDS</sequence>
<dbReference type="EMBL" id="VFML01000001">
    <property type="protein sequence ID" value="TQJ00572.1"/>
    <property type="molecule type" value="Genomic_DNA"/>
</dbReference>
<dbReference type="Proteomes" id="UP000320876">
    <property type="component" value="Unassembled WGS sequence"/>
</dbReference>
<comment type="caution">
    <text evidence="1">The sequence shown here is derived from an EMBL/GenBank/DDBJ whole genome shotgun (WGS) entry which is preliminary data.</text>
</comment>
<protein>
    <submittedName>
        <fullName evidence="1">Uncharacterized protein</fullName>
    </submittedName>
</protein>
<evidence type="ECO:0000313" key="2">
    <source>
        <dbReference type="Proteomes" id="UP000320876"/>
    </source>
</evidence>
<dbReference type="AlphaFoldDB" id="A0A542DBX4"/>
<accession>A0A542DBX4</accession>